<evidence type="ECO:0000256" key="2">
    <source>
        <dbReference type="SAM" id="Phobius"/>
    </source>
</evidence>
<sequence>MSTSQPFDHAPSWAELNAYVDGELDSEEAARVAAAAAADHRLAREIAQLAELKSSLQASAEALPPELLQALLRRHRARRVAQALAACILLAVMAGGLWLTYPRLQPPTRLEATLQTAESLHETWLQGAGEAAEPSAGVLLATLQDFGLPLQIPDLSDTRLSIAHIALAGPQRDVLHVGYLGTRGCQVSLLAFRSQEKAVAGFPQKLTHRTGDGEEAYFWKGGSVAYVLLADGMESERMALIARAVEEATRRLAPMPAKTRSALAHNREKSAPCLA</sequence>
<proteinExistence type="predicted"/>
<feature type="compositionally biased region" description="Basic and acidic residues" evidence="1">
    <location>
        <begin position="265"/>
        <end position="275"/>
    </location>
</feature>
<dbReference type="RefSeq" id="WP_275820534.1">
    <property type="nucleotide sequence ID" value="NZ_JARHUD010000002.1"/>
</dbReference>
<evidence type="ECO:0000313" key="3">
    <source>
        <dbReference type="EMBL" id="MDF2095275.1"/>
    </source>
</evidence>
<evidence type="ECO:0000313" key="4">
    <source>
        <dbReference type="Proteomes" id="UP001215503"/>
    </source>
</evidence>
<dbReference type="Proteomes" id="UP001215503">
    <property type="component" value="Unassembled WGS sequence"/>
</dbReference>
<gene>
    <name evidence="3" type="ORF">P2G67_04725</name>
</gene>
<comment type="caution">
    <text evidence="3">The sequence shown here is derived from an EMBL/GenBank/DDBJ whole genome shotgun (WGS) entry which is preliminary data.</text>
</comment>
<name>A0ABT5YKG0_9PROT</name>
<keyword evidence="2" id="KW-0812">Transmembrane</keyword>
<reference evidence="3 4" key="1">
    <citation type="submission" date="2023-03" db="EMBL/GenBank/DDBJ databases">
        <title>Fodinicurvata sp. CAU 1616 isolated from sea sendiment.</title>
        <authorList>
            <person name="Kim W."/>
        </authorList>
    </citation>
    <scope>NUCLEOTIDE SEQUENCE [LARGE SCALE GENOMIC DNA]</scope>
    <source>
        <strain evidence="3 4">CAU 1616</strain>
    </source>
</reference>
<keyword evidence="2" id="KW-0472">Membrane</keyword>
<protein>
    <recommendedName>
        <fullName evidence="5">Anti-sigma factor</fullName>
    </recommendedName>
</protein>
<evidence type="ECO:0000256" key="1">
    <source>
        <dbReference type="SAM" id="MobiDB-lite"/>
    </source>
</evidence>
<dbReference type="EMBL" id="JARHUD010000002">
    <property type="protein sequence ID" value="MDF2095275.1"/>
    <property type="molecule type" value="Genomic_DNA"/>
</dbReference>
<organism evidence="3 4">
    <name type="scientific">Aquibaculum arenosum</name>
    <dbReference type="NCBI Taxonomy" id="3032591"/>
    <lineage>
        <taxon>Bacteria</taxon>
        <taxon>Pseudomonadati</taxon>
        <taxon>Pseudomonadota</taxon>
        <taxon>Alphaproteobacteria</taxon>
        <taxon>Rhodospirillales</taxon>
        <taxon>Rhodovibrionaceae</taxon>
        <taxon>Aquibaculum</taxon>
    </lineage>
</organism>
<evidence type="ECO:0008006" key="5">
    <source>
        <dbReference type="Google" id="ProtNLM"/>
    </source>
</evidence>
<keyword evidence="2" id="KW-1133">Transmembrane helix</keyword>
<feature type="transmembrane region" description="Helical" evidence="2">
    <location>
        <begin position="80"/>
        <end position="101"/>
    </location>
</feature>
<accession>A0ABT5YKG0</accession>
<feature type="region of interest" description="Disordered" evidence="1">
    <location>
        <begin position="256"/>
        <end position="275"/>
    </location>
</feature>
<keyword evidence="4" id="KW-1185">Reference proteome</keyword>